<evidence type="ECO:0008006" key="3">
    <source>
        <dbReference type="Google" id="ProtNLM"/>
    </source>
</evidence>
<reference evidence="1 2" key="1">
    <citation type="submission" date="2021-06" db="EMBL/GenBank/DDBJ databases">
        <authorList>
            <person name="Palmer J.M."/>
        </authorList>
    </citation>
    <scope>NUCLEOTIDE SEQUENCE [LARGE SCALE GENOMIC DNA]</scope>
    <source>
        <strain evidence="1 2">XC_2019</strain>
        <tissue evidence="1">Muscle</tissue>
    </source>
</reference>
<protein>
    <recommendedName>
        <fullName evidence="3">RRM domain-containing protein</fullName>
    </recommendedName>
</protein>
<name>A0ABV0RT76_9TELE</name>
<accession>A0ABV0RT76</accession>
<comment type="caution">
    <text evidence="1">The sequence shown here is derived from an EMBL/GenBank/DDBJ whole genome shotgun (WGS) entry which is preliminary data.</text>
</comment>
<evidence type="ECO:0000313" key="2">
    <source>
        <dbReference type="Proteomes" id="UP001434883"/>
    </source>
</evidence>
<evidence type="ECO:0000313" key="1">
    <source>
        <dbReference type="EMBL" id="MEQ2211405.1"/>
    </source>
</evidence>
<gene>
    <name evidence="1" type="ORF">XENOCAPTIV_030276</name>
</gene>
<dbReference type="EMBL" id="JAHRIN010058908">
    <property type="protein sequence ID" value="MEQ2211405.1"/>
    <property type="molecule type" value="Genomic_DNA"/>
</dbReference>
<keyword evidence="2" id="KW-1185">Reference proteome</keyword>
<organism evidence="1 2">
    <name type="scientific">Xenoophorus captivus</name>
    <dbReference type="NCBI Taxonomy" id="1517983"/>
    <lineage>
        <taxon>Eukaryota</taxon>
        <taxon>Metazoa</taxon>
        <taxon>Chordata</taxon>
        <taxon>Craniata</taxon>
        <taxon>Vertebrata</taxon>
        <taxon>Euteleostomi</taxon>
        <taxon>Actinopterygii</taxon>
        <taxon>Neopterygii</taxon>
        <taxon>Teleostei</taxon>
        <taxon>Neoteleostei</taxon>
        <taxon>Acanthomorphata</taxon>
        <taxon>Ovalentaria</taxon>
        <taxon>Atherinomorphae</taxon>
        <taxon>Cyprinodontiformes</taxon>
        <taxon>Goodeidae</taxon>
        <taxon>Xenoophorus</taxon>
    </lineage>
</organism>
<dbReference type="Proteomes" id="UP001434883">
    <property type="component" value="Unassembled WGS sequence"/>
</dbReference>
<proteinExistence type="predicted"/>
<sequence>MKRANGRQFWLLEETSRRVEIKEQCVGREDLSYNHCKELLWKSTTPVENCRPLLPEMSAFYALPPQAKMEDYAAATPTAFPHTCSLCSNKCASIKAGKSSPATTVKLRGTFDSLSDSDVLAAVEIFGNIKSVLLLKSKRKASLVLLNETYYDCIL</sequence>